<proteinExistence type="inferred from homology"/>
<dbReference type="GO" id="GO:0007606">
    <property type="term" value="P:sensory perception of chemical stimulus"/>
    <property type="evidence" value="ECO:0007669"/>
    <property type="project" value="UniProtKB-UniRule"/>
</dbReference>
<keyword evidence="8" id="KW-1185">Reference proteome</keyword>
<feature type="transmembrane region" description="Helical" evidence="6">
    <location>
        <begin position="234"/>
        <end position="254"/>
    </location>
</feature>
<dbReference type="InterPro" id="IPR000609">
    <property type="entry name" value="7TM_GPCR_serpentine_rcpt_Srg"/>
</dbReference>
<organism evidence="7 8">
    <name type="scientific">Meloidogyne graminicola</name>
    <dbReference type="NCBI Taxonomy" id="189291"/>
    <lineage>
        <taxon>Eukaryota</taxon>
        <taxon>Metazoa</taxon>
        <taxon>Ecdysozoa</taxon>
        <taxon>Nematoda</taxon>
        <taxon>Chromadorea</taxon>
        <taxon>Rhabditida</taxon>
        <taxon>Tylenchina</taxon>
        <taxon>Tylenchomorpha</taxon>
        <taxon>Tylenchoidea</taxon>
        <taxon>Meloidogynidae</taxon>
        <taxon>Meloidogyninae</taxon>
        <taxon>Meloidogyne</taxon>
    </lineage>
</organism>
<dbReference type="OrthoDB" id="5864862at2759"/>
<sequence>MSFFLSSPIVFLANTVYLPFIISVVIGVPSACLYLFEILIIIKNYKEYNSSFFHLFIARAILVSIFLTSFGQRFGKIGLFTNIYLLLPQWFLSIIYFFNYYCIHSENIATTLFLFNRLFSILFPFLNEKIWIHFLPLTLLLIFILPLSITIQIFFLDIYIRIQSDNQTITFDYHKKSTDIKSTQIAAYSCVIFMFICLIINLITIISYKIKIKPKTQNNGILQIGQNEMIEKRLLFYSIWTFIGQLLISISTVIKIN</sequence>
<dbReference type="PANTHER" id="PTHR31552:SF8">
    <property type="entry name" value="SERPENTINE RECEPTOR CLASS GAMMA"/>
    <property type="match status" value="1"/>
</dbReference>
<keyword evidence="4 6" id="KW-1133">Transmembrane helix</keyword>
<dbReference type="Pfam" id="PF02118">
    <property type="entry name" value="Srg"/>
    <property type="match status" value="1"/>
</dbReference>
<evidence type="ECO:0000313" key="7">
    <source>
        <dbReference type="EMBL" id="KAF7632437.1"/>
    </source>
</evidence>
<evidence type="ECO:0000256" key="4">
    <source>
        <dbReference type="ARBA" id="ARBA00022989"/>
    </source>
</evidence>
<dbReference type="EMBL" id="JABEBT010000102">
    <property type="protein sequence ID" value="KAF7632437.1"/>
    <property type="molecule type" value="Genomic_DNA"/>
</dbReference>
<comment type="subcellular location">
    <subcellularLocation>
        <location evidence="1">Membrane</location>
        <topology evidence="1">Multi-pass membrane protein</topology>
    </subcellularLocation>
</comment>
<feature type="transmembrane region" description="Helical" evidence="6">
    <location>
        <begin position="185"/>
        <end position="208"/>
    </location>
</feature>
<feature type="transmembrane region" description="Helical" evidence="6">
    <location>
        <begin position="52"/>
        <end position="71"/>
    </location>
</feature>
<accession>A0A8S9ZGI9</accession>
<evidence type="ECO:0000256" key="5">
    <source>
        <dbReference type="ARBA" id="ARBA00023136"/>
    </source>
</evidence>
<protein>
    <recommendedName>
        <fullName evidence="6">Serpentine receptor class gamma</fullName>
    </recommendedName>
</protein>
<evidence type="ECO:0000256" key="2">
    <source>
        <dbReference type="ARBA" id="ARBA00005692"/>
    </source>
</evidence>
<evidence type="ECO:0000256" key="1">
    <source>
        <dbReference type="ARBA" id="ARBA00004141"/>
    </source>
</evidence>
<keyword evidence="3 6" id="KW-0812">Transmembrane</keyword>
<dbReference type="PANTHER" id="PTHR31552">
    <property type="entry name" value="SERPENTINE RECEPTOR CLASS GAMMA"/>
    <property type="match status" value="1"/>
</dbReference>
<evidence type="ECO:0000256" key="6">
    <source>
        <dbReference type="RuleBase" id="RU280813"/>
    </source>
</evidence>
<keyword evidence="7" id="KW-0675">Receptor</keyword>
<keyword evidence="5 6" id="KW-0472">Membrane</keyword>
<evidence type="ECO:0000313" key="8">
    <source>
        <dbReference type="Proteomes" id="UP000605970"/>
    </source>
</evidence>
<dbReference type="GO" id="GO:0004888">
    <property type="term" value="F:transmembrane signaling receptor activity"/>
    <property type="evidence" value="ECO:0007669"/>
    <property type="project" value="InterPro"/>
</dbReference>
<evidence type="ECO:0000256" key="3">
    <source>
        <dbReference type="ARBA" id="ARBA00022692"/>
    </source>
</evidence>
<name>A0A8S9ZGI9_9BILA</name>
<comment type="caution">
    <text evidence="7">The sequence shown here is derived from an EMBL/GenBank/DDBJ whole genome shotgun (WGS) entry which is preliminary data.</text>
</comment>
<dbReference type="AlphaFoldDB" id="A0A8S9ZGI9"/>
<dbReference type="Proteomes" id="UP000605970">
    <property type="component" value="Unassembled WGS sequence"/>
</dbReference>
<feature type="transmembrane region" description="Helical" evidence="6">
    <location>
        <begin position="83"/>
        <end position="101"/>
    </location>
</feature>
<dbReference type="GO" id="GO:0016020">
    <property type="term" value="C:membrane"/>
    <property type="evidence" value="ECO:0007669"/>
    <property type="project" value="UniProtKB-SubCell"/>
</dbReference>
<feature type="transmembrane region" description="Helical" evidence="6">
    <location>
        <begin position="132"/>
        <end position="156"/>
    </location>
</feature>
<reference evidence="7" key="1">
    <citation type="journal article" date="2020" name="Ecol. Evol.">
        <title>Genome structure and content of the rice root-knot nematode (Meloidogyne graminicola).</title>
        <authorList>
            <person name="Phan N.T."/>
            <person name="Danchin E.G.J."/>
            <person name="Klopp C."/>
            <person name="Perfus-Barbeoch L."/>
            <person name="Kozlowski D.K."/>
            <person name="Koutsovoulos G.D."/>
            <person name="Lopez-Roques C."/>
            <person name="Bouchez O."/>
            <person name="Zahm M."/>
            <person name="Besnard G."/>
            <person name="Bellafiore S."/>
        </authorList>
    </citation>
    <scope>NUCLEOTIDE SEQUENCE</scope>
    <source>
        <strain evidence="7">VN-18</strain>
    </source>
</reference>
<comment type="caution">
    <text evidence="6">Lacks conserved residue(s) required for the propagation of feature annotation.</text>
</comment>
<comment type="similarity">
    <text evidence="2 6">Belongs to the nematode receptor-like protein srg family.</text>
</comment>
<gene>
    <name evidence="7" type="ORF">Mgra_00008132</name>
</gene>
<feature type="transmembrane region" description="Helical" evidence="6">
    <location>
        <begin position="20"/>
        <end position="40"/>
    </location>
</feature>